<evidence type="ECO:0000259" key="2">
    <source>
        <dbReference type="Pfam" id="PF18291"/>
    </source>
</evidence>
<dbReference type="InterPro" id="IPR005902">
    <property type="entry name" value="HU_DNA-bd_put"/>
</dbReference>
<dbReference type="NCBIfam" id="TIGR01201">
    <property type="entry name" value="HU_rel"/>
    <property type="match status" value="1"/>
</dbReference>
<dbReference type="AlphaFoldDB" id="A0A1M6H454"/>
<dbReference type="eggNOG" id="COG0776">
    <property type="taxonomic scope" value="Bacteria"/>
</dbReference>
<feature type="domain" description="HU" evidence="2">
    <location>
        <begin position="10"/>
        <end position="107"/>
    </location>
</feature>
<dbReference type="InterPro" id="IPR010992">
    <property type="entry name" value="IHF-like_DNA-bd_dom_sf"/>
</dbReference>
<reference evidence="4" key="1">
    <citation type="submission" date="2016-11" db="EMBL/GenBank/DDBJ databases">
        <authorList>
            <person name="Varghese N."/>
            <person name="Submissions S."/>
        </authorList>
    </citation>
    <scope>NUCLEOTIDE SEQUENCE [LARGE SCALE GENOMIC DNA]</scope>
    <source>
        <strain evidence="4">DSM 26884</strain>
    </source>
</reference>
<evidence type="ECO:0000256" key="1">
    <source>
        <dbReference type="ARBA" id="ARBA00023125"/>
    </source>
</evidence>
<dbReference type="Pfam" id="PF18291">
    <property type="entry name" value="HU-HIG"/>
    <property type="match status" value="1"/>
</dbReference>
<dbReference type="Proteomes" id="UP000184192">
    <property type="component" value="Unassembled WGS sequence"/>
</dbReference>
<evidence type="ECO:0000313" key="4">
    <source>
        <dbReference type="Proteomes" id="UP000184192"/>
    </source>
</evidence>
<accession>A0A1M6H454</accession>
<proteinExistence type="predicted"/>
<keyword evidence="1 3" id="KW-0238">DNA-binding</keyword>
<evidence type="ECO:0000313" key="3">
    <source>
        <dbReference type="EMBL" id="SHJ16922.1"/>
    </source>
</evidence>
<organism evidence="3 4">
    <name type="scientific">Bacteroides stercorirosoris</name>
    <dbReference type="NCBI Taxonomy" id="871324"/>
    <lineage>
        <taxon>Bacteria</taxon>
        <taxon>Pseudomonadati</taxon>
        <taxon>Bacteroidota</taxon>
        <taxon>Bacteroidia</taxon>
        <taxon>Bacteroidales</taxon>
        <taxon>Bacteroidaceae</taxon>
        <taxon>Bacteroides</taxon>
    </lineage>
</organism>
<dbReference type="GO" id="GO:0003677">
    <property type="term" value="F:DNA binding"/>
    <property type="evidence" value="ECO:0007669"/>
    <property type="project" value="UniProtKB-KW"/>
</dbReference>
<protein>
    <submittedName>
        <fullName evidence="3">DNA-binding protein, histone-like, putative</fullName>
    </submittedName>
</protein>
<dbReference type="GeneID" id="92712884"/>
<dbReference type="InterPro" id="IPR041607">
    <property type="entry name" value="HU-HIG"/>
</dbReference>
<gene>
    <name evidence="3" type="ORF">SAMN05444350_11731</name>
</gene>
<dbReference type="EMBL" id="FQZN01000017">
    <property type="protein sequence ID" value="SHJ16922.1"/>
    <property type="molecule type" value="Genomic_DNA"/>
</dbReference>
<name>A0A1M6H454_9BACE</name>
<sequence length="138" mass="15591">MAFYKKQKIHGKWYPRAITKGRPATTDDVAKRLSLMSTVSPGDTYAVLVNLGEVLGELMSAGRSVRLKGVGTFYLTCQSENQGVDTPEEVSPQQITDTKVRFIPEYSREQNNRVTDRTLIDPYLEWVDFDEIGNNSNK</sequence>
<keyword evidence="4" id="KW-1185">Reference proteome</keyword>
<dbReference type="SUPFAM" id="SSF47729">
    <property type="entry name" value="IHF-like DNA-binding proteins"/>
    <property type="match status" value="1"/>
</dbReference>
<dbReference type="RefSeq" id="WP_025835930.1">
    <property type="nucleotide sequence ID" value="NZ_FQZN01000017.1"/>
</dbReference>